<dbReference type="AlphaFoldDB" id="A0A0F9D1H4"/>
<comment type="caution">
    <text evidence="1">The sequence shown here is derived from an EMBL/GenBank/DDBJ whole genome shotgun (WGS) entry which is preliminary data.</text>
</comment>
<protein>
    <recommendedName>
        <fullName evidence="2">Exostosin GT47 domain-containing protein</fullName>
    </recommendedName>
</protein>
<evidence type="ECO:0000313" key="1">
    <source>
        <dbReference type="EMBL" id="KKL55364.1"/>
    </source>
</evidence>
<reference evidence="1" key="1">
    <citation type="journal article" date="2015" name="Nature">
        <title>Complex archaea that bridge the gap between prokaryotes and eukaryotes.</title>
        <authorList>
            <person name="Spang A."/>
            <person name="Saw J.H."/>
            <person name="Jorgensen S.L."/>
            <person name="Zaremba-Niedzwiedzka K."/>
            <person name="Martijn J."/>
            <person name="Lind A.E."/>
            <person name="van Eijk R."/>
            <person name="Schleper C."/>
            <person name="Guy L."/>
            <person name="Ettema T.J."/>
        </authorList>
    </citation>
    <scope>NUCLEOTIDE SEQUENCE</scope>
</reference>
<gene>
    <name evidence="1" type="ORF">LCGC14_2256160</name>
</gene>
<evidence type="ECO:0008006" key="2">
    <source>
        <dbReference type="Google" id="ProtNLM"/>
    </source>
</evidence>
<accession>A0A0F9D1H4</accession>
<proteinExistence type="predicted"/>
<sequence length="298" mass="34161">MGKMKKMKAYIKPLESSWALEKVIHALTRYAPDSVEIVNDQNEANLVILHIIGRQDRTRRQAINIKRSRKRYAVIQYSLRSTMRPSTEGWFPLWQGAALTWSYYNLKALCVEDGTSTDFPFYCAPLGVDTTIFYPRYYQERQHVIGSSGPSWLTESVLEATLAASSMGRSVFHLGPEKRRSSNVMYASGIEDDALADLLSQCEFVAGLRRTEGFELLAAEGLLCGARPICFDRTHYRQWFDPWAIFIPEGSRKRVVDSLEAIFRSRIPPITDAEIATAEKLFDWKTIIEGFWSRLWNL</sequence>
<name>A0A0F9D1H4_9ZZZZ</name>
<dbReference type="SUPFAM" id="SSF53756">
    <property type="entry name" value="UDP-Glycosyltransferase/glycogen phosphorylase"/>
    <property type="match status" value="1"/>
</dbReference>
<dbReference type="EMBL" id="LAZR01030866">
    <property type="protein sequence ID" value="KKL55364.1"/>
    <property type="molecule type" value="Genomic_DNA"/>
</dbReference>
<dbReference type="Gene3D" id="3.40.50.2000">
    <property type="entry name" value="Glycogen Phosphorylase B"/>
    <property type="match status" value="1"/>
</dbReference>
<organism evidence="1">
    <name type="scientific">marine sediment metagenome</name>
    <dbReference type="NCBI Taxonomy" id="412755"/>
    <lineage>
        <taxon>unclassified sequences</taxon>
        <taxon>metagenomes</taxon>
        <taxon>ecological metagenomes</taxon>
    </lineage>
</organism>